<evidence type="ECO:0000313" key="3">
    <source>
        <dbReference type="Proteomes" id="UP000038010"/>
    </source>
</evidence>
<feature type="compositionally biased region" description="Low complexity" evidence="1">
    <location>
        <begin position="189"/>
        <end position="210"/>
    </location>
</feature>
<dbReference type="GO" id="GO:0031490">
    <property type="term" value="F:chromatin DNA binding"/>
    <property type="evidence" value="ECO:0007669"/>
    <property type="project" value="TreeGrafter"/>
</dbReference>
<dbReference type="OrthoDB" id="1259151at2759"/>
<dbReference type="GeneID" id="28739027"/>
<evidence type="ECO:0000313" key="2">
    <source>
        <dbReference type="EMBL" id="KPI43190.1"/>
    </source>
</evidence>
<proteinExistence type="predicted"/>
<dbReference type="EMBL" id="LFJN01000005">
    <property type="protein sequence ID" value="KPI43190.1"/>
    <property type="molecule type" value="Genomic_DNA"/>
</dbReference>
<evidence type="ECO:0000256" key="1">
    <source>
        <dbReference type="SAM" id="MobiDB-lite"/>
    </source>
</evidence>
<dbReference type="PANTHER" id="PTHR31606:SF1">
    <property type="entry name" value="WW DOMAIN BINDING PROTEIN 2, ISOFORM E"/>
    <property type="match status" value="1"/>
</dbReference>
<dbReference type="Proteomes" id="UP000038010">
    <property type="component" value="Unassembled WGS sequence"/>
</dbReference>
<feature type="compositionally biased region" description="Basic and acidic residues" evidence="1">
    <location>
        <begin position="247"/>
        <end position="258"/>
    </location>
</feature>
<feature type="region of interest" description="Disordered" evidence="1">
    <location>
        <begin position="189"/>
        <end position="258"/>
    </location>
</feature>
<dbReference type="STRING" id="1664694.A0A0N1HEF9"/>
<dbReference type="SUPFAM" id="SSF50729">
    <property type="entry name" value="PH domain-like"/>
    <property type="match status" value="1"/>
</dbReference>
<accession>A0A0N1HEF9</accession>
<dbReference type="RefSeq" id="XP_018003153.1">
    <property type="nucleotide sequence ID" value="XM_018147147.1"/>
</dbReference>
<gene>
    <name evidence="2" type="ORF">AB675_6827</name>
</gene>
<dbReference type="VEuPathDB" id="FungiDB:AB675_6827"/>
<keyword evidence="3" id="KW-1185">Reference proteome</keyword>
<dbReference type="InterPro" id="IPR044852">
    <property type="entry name" value="WBP2-like"/>
</dbReference>
<comment type="caution">
    <text evidence="2">The sequence shown here is derived from an EMBL/GenBank/DDBJ whole genome shotgun (WGS) entry which is preliminary data.</text>
</comment>
<dbReference type="PANTHER" id="PTHR31606">
    <property type="entry name" value="WW DOMAIN BINDING PROTEIN 2, ISOFORM E"/>
    <property type="match status" value="1"/>
</dbReference>
<dbReference type="GO" id="GO:0005634">
    <property type="term" value="C:nucleus"/>
    <property type="evidence" value="ECO:0007669"/>
    <property type="project" value="TreeGrafter"/>
</dbReference>
<dbReference type="AlphaFoldDB" id="A0A0N1HEF9"/>
<protein>
    <submittedName>
        <fullName evidence="2">Uncharacterized protein</fullName>
    </submittedName>
</protein>
<dbReference type="CDD" id="cd13214">
    <property type="entry name" value="PH-GRAM_WBP2"/>
    <property type="match status" value="1"/>
</dbReference>
<organism evidence="2 3">
    <name type="scientific">Cyphellophora attinorum</name>
    <dbReference type="NCBI Taxonomy" id="1664694"/>
    <lineage>
        <taxon>Eukaryota</taxon>
        <taxon>Fungi</taxon>
        <taxon>Dikarya</taxon>
        <taxon>Ascomycota</taxon>
        <taxon>Pezizomycotina</taxon>
        <taxon>Eurotiomycetes</taxon>
        <taxon>Chaetothyriomycetidae</taxon>
        <taxon>Chaetothyriales</taxon>
        <taxon>Cyphellophoraceae</taxon>
        <taxon>Cyphellophora</taxon>
    </lineage>
</organism>
<dbReference type="GO" id="GO:0003713">
    <property type="term" value="F:transcription coactivator activity"/>
    <property type="evidence" value="ECO:0007669"/>
    <property type="project" value="InterPro"/>
</dbReference>
<reference evidence="2 3" key="1">
    <citation type="submission" date="2015-06" db="EMBL/GenBank/DDBJ databases">
        <title>Draft genome of the ant-associated black yeast Phialophora attae CBS 131958.</title>
        <authorList>
            <person name="Moreno L.F."/>
            <person name="Stielow B.J."/>
            <person name="de Hoog S."/>
            <person name="Vicente V.A."/>
            <person name="Weiss V.A."/>
            <person name="de Vries M."/>
            <person name="Cruz L.M."/>
            <person name="Souza E.M."/>
        </authorList>
    </citation>
    <scope>NUCLEOTIDE SEQUENCE [LARGE SCALE GENOMIC DNA]</scope>
    <source>
        <strain evidence="2 3">CBS 131958</strain>
    </source>
</reference>
<name>A0A0N1HEF9_9EURO</name>
<sequence>MSINWVMLNPTGDFVKLPNERPVSTAQRIGFSLTTPRAYPAQNPLNIQSSTGSIHLTNQRIVYIPEKPSPEFRSFSASLLNLHDTHISFPWFGPNMWMALVEPVPGGNIPQSHHIELKLTFKEGGAPDYHSSFERIKERLQQAVESARESNLTSGRQDGLSGVNMDAVHLDELPSYENSGNDQMAPVNAVSAEEAAAETAAAEARWAEQARPSETISSQPEPRPVAATTSDGPPGYEEAQQQSLVDEVNRRLADHPSS</sequence>